<protein>
    <submittedName>
        <fullName evidence="1">Uncharacterized protein</fullName>
    </submittedName>
</protein>
<organism evidence="1">
    <name type="scientific">Siphoviridae sp. ctoRD1</name>
    <dbReference type="NCBI Taxonomy" id="2825669"/>
    <lineage>
        <taxon>Viruses</taxon>
        <taxon>Duplodnaviria</taxon>
        <taxon>Heunggongvirae</taxon>
        <taxon>Uroviricota</taxon>
        <taxon>Caudoviricetes</taxon>
    </lineage>
</organism>
<dbReference type="EMBL" id="BK015641">
    <property type="protein sequence ID" value="DAE17514.1"/>
    <property type="molecule type" value="Genomic_DNA"/>
</dbReference>
<reference evidence="1" key="1">
    <citation type="journal article" date="2021" name="Proc. Natl. Acad. Sci. U.S.A.">
        <title>A Catalog of Tens of Thousands of Viruses from Human Metagenomes Reveals Hidden Associations with Chronic Diseases.</title>
        <authorList>
            <person name="Tisza M.J."/>
            <person name="Buck C.B."/>
        </authorList>
    </citation>
    <scope>NUCLEOTIDE SEQUENCE</scope>
    <source>
        <strain evidence="1">CtoRD1</strain>
    </source>
</reference>
<evidence type="ECO:0000313" key="1">
    <source>
        <dbReference type="EMBL" id="DAE17514.1"/>
    </source>
</evidence>
<proteinExistence type="predicted"/>
<name>A0A8S5QEY4_9CAUD</name>
<sequence>MRRISKTIRGRSGRLYVVVDGNRYRLAQCKIDVSIFTKVVV</sequence>
<accession>A0A8S5QEY4</accession>